<organism evidence="8 9">
    <name type="scientific">Crocosphaera chwakensis CCY0110</name>
    <dbReference type="NCBI Taxonomy" id="391612"/>
    <lineage>
        <taxon>Bacteria</taxon>
        <taxon>Bacillati</taxon>
        <taxon>Cyanobacteriota</taxon>
        <taxon>Cyanophyceae</taxon>
        <taxon>Oscillatoriophycideae</taxon>
        <taxon>Chroococcales</taxon>
        <taxon>Aphanothecaceae</taxon>
        <taxon>Crocosphaera</taxon>
        <taxon>Crocosphaera chwakensis</taxon>
    </lineage>
</organism>
<evidence type="ECO:0000256" key="3">
    <source>
        <dbReference type="ARBA" id="ARBA00022691"/>
    </source>
</evidence>
<dbReference type="SFLD" id="SFLDS00029">
    <property type="entry name" value="Radical_SAM"/>
    <property type="match status" value="1"/>
</dbReference>
<dbReference type="InterPro" id="IPR058240">
    <property type="entry name" value="rSAM_sf"/>
</dbReference>
<dbReference type="EMBL" id="AAXW01000077">
    <property type="protein sequence ID" value="EAZ88554.1"/>
    <property type="molecule type" value="Genomic_DNA"/>
</dbReference>
<dbReference type="PANTHER" id="PTHR43787">
    <property type="entry name" value="FEMO COFACTOR BIOSYNTHESIS PROTEIN NIFB-RELATED"/>
    <property type="match status" value="1"/>
</dbReference>
<evidence type="ECO:0000313" key="9">
    <source>
        <dbReference type="Proteomes" id="UP000003781"/>
    </source>
</evidence>
<dbReference type="GO" id="GO:0046872">
    <property type="term" value="F:metal ion binding"/>
    <property type="evidence" value="ECO:0007669"/>
    <property type="project" value="UniProtKB-KW"/>
</dbReference>
<dbReference type="Proteomes" id="UP000003781">
    <property type="component" value="Unassembled WGS sequence"/>
</dbReference>
<keyword evidence="2" id="KW-0004">4Fe-4S</keyword>
<dbReference type="InterPro" id="IPR007197">
    <property type="entry name" value="rSAM"/>
</dbReference>
<dbReference type="GO" id="GO:0003824">
    <property type="term" value="F:catalytic activity"/>
    <property type="evidence" value="ECO:0007669"/>
    <property type="project" value="InterPro"/>
</dbReference>
<keyword evidence="6" id="KW-0411">Iron-sulfur</keyword>
<keyword evidence="5" id="KW-0408">Iron</keyword>
<evidence type="ECO:0000256" key="1">
    <source>
        <dbReference type="ARBA" id="ARBA00001966"/>
    </source>
</evidence>
<dbReference type="OrthoDB" id="9808591at2"/>
<comment type="cofactor">
    <cofactor evidence="1">
        <name>[4Fe-4S] cluster</name>
        <dbReference type="ChEBI" id="CHEBI:49883"/>
    </cofactor>
</comment>
<accession>A3IYA8</accession>
<keyword evidence="3" id="KW-0949">S-adenosyl-L-methionine</keyword>
<name>A3IYA8_9CHRO</name>
<sequence>MSLTKLLVKKALDPNYLNLILFPTERCNFRCIYCYENYQMGGMTSEIVASIKKLISVRVPDLKKLEISWFGGEPLLKKDIIREISCHIIDLTQECSDLKYGANITTNGYFLDTITFQELVSLGINTYQISLDGDYEVHNQTRKRADGKGTFNTIWRNLLAIRDTDYPAHIILRVHFSPDTWTQLSPLIEMINTELIDDGRFYVYFKSISRLGGENDENLSIFSDQDEGKVIQILQEQVKNSQQLETVDINQYICYASKGNSLAIRANGDIIKCTVALDSPKNKIGHLNLDGTVEIERELFLPWLKGLEIGDQKIMACPWYNYVKNS</sequence>
<dbReference type="PANTHER" id="PTHR43787:SF3">
    <property type="entry name" value="ARYLSULFATASE REGULATORY PROTEIN"/>
    <property type="match status" value="1"/>
</dbReference>
<dbReference type="SUPFAM" id="SSF102114">
    <property type="entry name" value="Radical SAM enzymes"/>
    <property type="match status" value="1"/>
</dbReference>
<dbReference type="SFLD" id="SFLDG01067">
    <property type="entry name" value="SPASM/twitch_domain_containing"/>
    <property type="match status" value="1"/>
</dbReference>
<dbReference type="eggNOG" id="COG0641">
    <property type="taxonomic scope" value="Bacteria"/>
</dbReference>
<evidence type="ECO:0000313" key="8">
    <source>
        <dbReference type="EMBL" id="EAZ88554.1"/>
    </source>
</evidence>
<dbReference type="InterPro" id="IPR013785">
    <property type="entry name" value="Aldolase_TIM"/>
</dbReference>
<evidence type="ECO:0000259" key="7">
    <source>
        <dbReference type="Pfam" id="PF04055"/>
    </source>
</evidence>
<dbReference type="UniPathway" id="UPA00782"/>
<evidence type="ECO:0000256" key="6">
    <source>
        <dbReference type="ARBA" id="ARBA00023014"/>
    </source>
</evidence>
<dbReference type="RefSeq" id="WP_008278372.1">
    <property type="nucleotide sequence ID" value="NZ_AAXW01000077.1"/>
</dbReference>
<dbReference type="CDD" id="cd01335">
    <property type="entry name" value="Radical_SAM"/>
    <property type="match status" value="1"/>
</dbReference>
<reference evidence="8 9" key="1">
    <citation type="submission" date="2007-03" db="EMBL/GenBank/DDBJ databases">
        <authorList>
            <person name="Stal L."/>
            <person name="Ferriera S."/>
            <person name="Johnson J."/>
            <person name="Kravitz S."/>
            <person name="Beeson K."/>
            <person name="Sutton G."/>
            <person name="Rogers Y.-H."/>
            <person name="Friedman R."/>
            <person name="Frazier M."/>
            <person name="Venter J.C."/>
        </authorList>
    </citation>
    <scope>NUCLEOTIDE SEQUENCE [LARGE SCALE GENOMIC DNA]</scope>
    <source>
        <strain evidence="8 9">CCY0110</strain>
    </source>
</reference>
<gene>
    <name evidence="8" type="ORF">CY0110_02712</name>
</gene>
<keyword evidence="9" id="KW-1185">Reference proteome</keyword>
<protein>
    <submittedName>
        <fullName evidence="8">Radical SAM</fullName>
    </submittedName>
</protein>
<comment type="caution">
    <text evidence="8">The sequence shown here is derived from an EMBL/GenBank/DDBJ whole genome shotgun (WGS) entry which is preliminary data.</text>
</comment>
<dbReference type="AlphaFoldDB" id="A3IYA8"/>
<dbReference type="Gene3D" id="3.20.20.70">
    <property type="entry name" value="Aldolase class I"/>
    <property type="match status" value="1"/>
</dbReference>
<dbReference type="GO" id="GO:0051539">
    <property type="term" value="F:4 iron, 4 sulfur cluster binding"/>
    <property type="evidence" value="ECO:0007669"/>
    <property type="project" value="UniProtKB-KW"/>
</dbReference>
<proteinExistence type="predicted"/>
<evidence type="ECO:0000256" key="2">
    <source>
        <dbReference type="ARBA" id="ARBA00022485"/>
    </source>
</evidence>
<dbReference type="Pfam" id="PF04055">
    <property type="entry name" value="Radical_SAM"/>
    <property type="match status" value="1"/>
</dbReference>
<keyword evidence="4" id="KW-0479">Metal-binding</keyword>
<evidence type="ECO:0000256" key="5">
    <source>
        <dbReference type="ARBA" id="ARBA00023004"/>
    </source>
</evidence>
<evidence type="ECO:0000256" key="4">
    <source>
        <dbReference type="ARBA" id="ARBA00022723"/>
    </source>
</evidence>
<feature type="domain" description="Radical SAM core" evidence="7">
    <location>
        <begin position="23"/>
        <end position="174"/>
    </location>
</feature>